<feature type="compositionally biased region" description="Basic and acidic residues" evidence="2">
    <location>
        <begin position="199"/>
        <end position="210"/>
    </location>
</feature>
<comment type="similarity">
    <text evidence="1">Belongs to the round spermatid basic protein 1 family.</text>
</comment>
<comment type="caution">
    <text evidence="3">The sequence shown here is derived from an EMBL/GenBank/DDBJ whole genome shotgun (WGS) entry which is preliminary data.</text>
</comment>
<feature type="compositionally biased region" description="Basic and acidic residues" evidence="2">
    <location>
        <begin position="1209"/>
        <end position="1315"/>
    </location>
</feature>
<feature type="compositionally biased region" description="Polar residues" evidence="2">
    <location>
        <begin position="1463"/>
        <end position="1475"/>
    </location>
</feature>
<reference evidence="3 4" key="1">
    <citation type="submission" date="2017-12" db="EMBL/GenBank/DDBJ databases">
        <title>Hemimetabolous genomes reveal molecular basis of termite eusociality.</title>
        <authorList>
            <person name="Harrison M.C."/>
            <person name="Jongepier E."/>
            <person name="Robertson H.M."/>
            <person name="Arning N."/>
            <person name="Bitard-Feildel T."/>
            <person name="Chao H."/>
            <person name="Childers C.P."/>
            <person name="Dinh H."/>
            <person name="Doddapaneni H."/>
            <person name="Dugan S."/>
            <person name="Gowin J."/>
            <person name="Greiner C."/>
            <person name="Han Y."/>
            <person name="Hu H."/>
            <person name="Hughes D.S.T."/>
            <person name="Huylmans A.-K."/>
            <person name="Kemena C."/>
            <person name="Kremer L.P.M."/>
            <person name="Lee S.L."/>
            <person name="Lopez-Ezquerra A."/>
            <person name="Mallet L."/>
            <person name="Monroy-Kuhn J.M."/>
            <person name="Moser A."/>
            <person name="Murali S.C."/>
            <person name="Muzny D.M."/>
            <person name="Otani S."/>
            <person name="Piulachs M.-D."/>
            <person name="Poelchau M."/>
            <person name="Qu J."/>
            <person name="Schaub F."/>
            <person name="Wada-Katsumata A."/>
            <person name="Worley K.C."/>
            <person name="Xie Q."/>
            <person name="Ylla G."/>
            <person name="Poulsen M."/>
            <person name="Gibbs R.A."/>
            <person name="Schal C."/>
            <person name="Richards S."/>
            <person name="Belles X."/>
            <person name="Korb J."/>
            <person name="Bornberg-Bauer E."/>
        </authorList>
    </citation>
    <scope>NUCLEOTIDE SEQUENCE [LARGE SCALE GENOMIC DNA]</scope>
    <source>
        <tissue evidence="3">Whole body</tissue>
    </source>
</reference>
<feature type="compositionally biased region" description="Basic residues" evidence="2">
    <location>
        <begin position="188"/>
        <end position="198"/>
    </location>
</feature>
<gene>
    <name evidence="3" type="ORF">B7P43_G02622</name>
</gene>
<name>A0A2J7PPB1_9NEOP</name>
<feature type="compositionally biased region" description="Basic and acidic residues" evidence="2">
    <location>
        <begin position="1441"/>
        <end position="1451"/>
    </location>
</feature>
<dbReference type="PANTHER" id="PTHR13354:SF11">
    <property type="entry name" value="LYSINE-SPECIFIC DEMETHYLASE 9"/>
    <property type="match status" value="1"/>
</dbReference>
<feature type="region of interest" description="Disordered" evidence="2">
    <location>
        <begin position="615"/>
        <end position="747"/>
    </location>
</feature>
<evidence type="ECO:0000256" key="2">
    <source>
        <dbReference type="SAM" id="MobiDB-lite"/>
    </source>
</evidence>
<dbReference type="InterPro" id="IPR026306">
    <property type="entry name" value="RSBN1/Dpy-2/CEP530"/>
</dbReference>
<dbReference type="EMBL" id="NEVH01023279">
    <property type="protein sequence ID" value="PNF18146.1"/>
    <property type="molecule type" value="Genomic_DNA"/>
</dbReference>
<dbReference type="STRING" id="105785.A0A2J7PPB1"/>
<feature type="compositionally biased region" description="Basic and acidic residues" evidence="2">
    <location>
        <begin position="716"/>
        <end position="734"/>
    </location>
</feature>
<protein>
    <recommendedName>
        <fullName evidence="5">Round spermatid basic protein 1-like protein</fullName>
    </recommendedName>
</protein>
<dbReference type="Proteomes" id="UP000235965">
    <property type="component" value="Unassembled WGS sequence"/>
</dbReference>
<feature type="compositionally biased region" description="Low complexity" evidence="2">
    <location>
        <begin position="1480"/>
        <end position="1490"/>
    </location>
</feature>
<dbReference type="InParanoid" id="A0A2J7PPB1"/>
<feature type="compositionally biased region" description="Low complexity" evidence="2">
    <location>
        <begin position="125"/>
        <end position="138"/>
    </location>
</feature>
<evidence type="ECO:0000256" key="1">
    <source>
        <dbReference type="ARBA" id="ARBA00010560"/>
    </source>
</evidence>
<feature type="region of interest" description="Disordered" evidence="2">
    <location>
        <begin position="1209"/>
        <end position="1491"/>
    </location>
</feature>
<feature type="region of interest" description="Disordered" evidence="2">
    <location>
        <begin position="113"/>
        <end position="262"/>
    </location>
</feature>
<sequence>MASESVGSSVLSDEYEVNNTLSDDCEVITDNINVPKCTSIIGLSMKVFEKRELNSYRNLPGLLATASSVDGIDVTNLDNEDILDSGIRSEDTANSDHSKRKRVHHDYRKLSNSGYVDDAMGRRYSSSTSSASESDIPSKLIKIKANSKSSNEQTAYDDHNVSNTVNGGSIREGKQIGSLKHQGEDHQKKHHKKKKHRDRDKERRTKDHSHERRKSKSKLALSVTSTKPAHFHGAEQEECGERVSLSGSSKEASHEYTTDSTTLSDGVYPLVQSCTRNVKLDISSADRTMQYGSDVSPRTIKSSLHTIKSETDNSAIDPYHNTQLDSVPVDSSLFERDKRICVEVNTVSYVIGSKNGSSSHTEECALVDPKNVTESPKITFEATQRTDMYAHSTSAVAGESQLHTSQVELCIPQTKNSDDHETLQKEEKVDESVGSPGTPLMDEQPYSPCLNVPDCIGDSLRKKHKFGGGGGTEPKNEFDDNVKDVKSMDVQPSLPLSDVTVNYDKSILNHPNTGERSYTPPLVLKGKTHSLEDGKKTCRTISSDVDSLPSAVLNCNVDISATKTEPFESKLVDSGNSYLISGCGVHSENADPGINSESTATLTLGAVTEQCAPCSQDNGTVAASEDEKVAAAQPRTESIDDKGNVSDVSPLKKQTDCEKKGTSSSGCQDMSSRKNVHRRHSNSSSSSRRNDSGHRSSRDKSDHREKKFESSAADSSSHERRSSDSKETDRKERSYSSSSSDRKHHCSRCYKRSKIKRASIGVQCRRDKTIDKYVKYGSADSTSLGTGLKIDYQTKHFSLPRPLPYIKPGLEQLKYGRFIRIETYANGGATVVHMYQDEIDCLNKEEMEELAQEYFKVVFGEDEEGCAHHVMGIVHDAASYLPDLLEHMAENYPSLTVKNGVLGRNSDIETTTMKQYRDQVCKHYANGTVRYGPLHQISLVGTVHEEVGGFFPDLLARLEENPFLKMTMPWGPLSVVQMETPQESNDGPILWIRPGEQLVPTAEMAKSPTKRRRTGINELRNLQYLPRLSEAREYMFEDRTKAHADHVGHGLDRMTTAAVGILKAVHGTQSYDHNRVTKDVVAFYAGDFPDLVEKLQLDLHEPPISQCVQWLEDAKLNQLRREGIRYARIQLCDNDIYFLPRNIIHQFRTVSAVTSIAWHVRLKQYYPETENSADLKQHSRAVTAQHHYKEKRNLEKACETLKKDVKDENQRCDKAKRDERKERDKDRKRLEDRKDEDKHKKELKEGDPSKGESKSKKRDLDDFDGEGREKKRVRILEGKSGSKELEVEHKKYEESSCKRKEKDDSGKKKDQKMELEFEEEGKEVVDGEKAEEKRKCINEIELKEKQNSDKKKEEKRVKLESGTKEHKAKSREKVEKQKDEKKVKIGNSEAEHKEKIKENSDISDKHKKEHRHDREKRCEKTPRKDNNSGPNVKKIASPSKRKGDNSSDDNRSFCTPLRPDLSQIESPSVLSSTAFSAPVDDSGSPDGSGDLVCGALKKESAVCDLSHRLSASSPTQREVCIEASKQSSVSPVKMDCDSSKSCMVMVKKESVSKTGISKCYSQSKAQAPVTLVDQIIASMDTSIPKVREERDDLG</sequence>
<feature type="compositionally biased region" description="Basic and acidic residues" evidence="2">
    <location>
        <begin position="416"/>
        <end position="431"/>
    </location>
</feature>
<evidence type="ECO:0000313" key="3">
    <source>
        <dbReference type="EMBL" id="PNF18146.1"/>
    </source>
</evidence>
<dbReference type="PANTHER" id="PTHR13354">
    <property type="entry name" value="ROUND SPERMATID BASIC PROTEIN 1"/>
    <property type="match status" value="1"/>
</dbReference>
<feature type="region of interest" description="Disordered" evidence="2">
    <location>
        <begin position="414"/>
        <end position="446"/>
    </location>
</feature>
<evidence type="ECO:0008006" key="5">
    <source>
        <dbReference type="Google" id="ProtNLM"/>
    </source>
</evidence>
<feature type="compositionally biased region" description="Basic and acidic residues" evidence="2">
    <location>
        <begin position="232"/>
        <end position="241"/>
    </location>
</feature>
<proteinExistence type="inferred from homology"/>
<feature type="compositionally biased region" description="Basic and acidic residues" evidence="2">
    <location>
        <begin position="1322"/>
        <end position="1406"/>
    </location>
</feature>
<feature type="compositionally biased region" description="Basic and acidic residues" evidence="2">
    <location>
        <begin position="1415"/>
        <end position="1426"/>
    </location>
</feature>
<evidence type="ECO:0000313" key="4">
    <source>
        <dbReference type="Proteomes" id="UP000235965"/>
    </source>
</evidence>
<keyword evidence="4" id="KW-1185">Reference proteome</keyword>
<dbReference type="GO" id="GO:0005634">
    <property type="term" value="C:nucleus"/>
    <property type="evidence" value="ECO:0007669"/>
    <property type="project" value="InterPro"/>
</dbReference>
<dbReference type="OrthoDB" id="6020087at2759"/>
<feature type="compositionally biased region" description="Basic and acidic residues" evidence="2">
    <location>
        <begin position="688"/>
        <end position="709"/>
    </location>
</feature>
<accession>A0A2J7PPB1</accession>
<organism evidence="3 4">
    <name type="scientific">Cryptotermes secundus</name>
    <dbReference type="NCBI Taxonomy" id="105785"/>
    <lineage>
        <taxon>Eukaryota</taxon>
        <taxon>Metazoa</taxon>
        <taxon>Ecdysozoa</taxon>
        <taxon>Arthropoda</taxon>
        <taxon>Hexapoda</taxon>
        <taxon>Insecta</taxon>
        <taxon>Pterygota</taxon>
        <taxon>Neoptera</taxon>
        <taxon>Polyneoptera</taxon>
        <taxon>Dictyoptera</taxon>
        <taxon>Blattodea</taxon>
        <taxon>Blattoidea</taxon>
        <taxon>Termitoidae</taxon>
        <taxon>Kalotermitidae</taxon>
        <taxon>Cryptotermitinae</taxon>
        <taxon>Cryptotermes</taxon>
    </lineage>
</organism>